<feature type="transmembrane region" description="Helical" evidence="2">
    <location>
        <begin position="113"/>
        <end position="133"/>
    </location>
</feature>
<protein>
    <submittedName>
        <fullName evidence="4">Histidine kinase</fullName>
    </submittedName>
</protein>
<feature type="domain" description="Histidine kinase" evidence="3">
    <location>
        <begin position="331"/>
        <end position="434"/>
    </location>
</feature>
<feature type="transmembrane region" description="Helical" evidence="2">
    <location>
        <begin position="183"/>
        <end position="203"/>
    </location>
</feature>
<dbReference type="SMART" id="SM00387">
    <property type="entry name" value="HATPase_c"/>
    <property type="match status" value="1"/>
</dbReference>
<reference evidence="4 5" key="1">
    <citation type="submission" date="2021-04" db="EMBL/GenBank/DDBJ databases">
        <title>novel species isolated from subtropical streams in China.</title>
        <authorList>
            <person name="Lu H."/>
        </authorList>
    </citation>
    <scope>NUCLEOTIDE SEQUENCE [LARGE SCALE GENOMIC DNA]</scope>
    <source>
        <strain evidence="4 5">BYS107W</strain>
    </source>
</reference>
<dbReference type="GO" id="GO:0000155">
    <property type="term" value="F:phosphorelay sensor kinase activity"/>
    <property type="evidence" value="ECO:0007669"/>
    <property type="project" value="InterPro"/>
</dbReference>
<evidence type="ECO:0000259" key="3">
    <source>
        <dbReference type="PROSITE" id="PS50109"/>
    </source>
</evidence>
<gene>
    <name evidence="4" type="ORF">KDM92_13665</name>
</gene>
<dbReference type="SUPFAM" id="SSF55874">
    <property type="entry name" value="ATPase domain of HSP90 chaperone/DNA topoisomerase II/histidine kinase"/>
    <property type="match status" value="1"/>
</dbReference>
<dbReference type="InterPro" id="IPR005467">
    <property type="entry name" value="His_kinase_dom"/>
</dbReference>
<dbReference type="InterPro" id="IPR050640">
    <property type="entry name" value="Bact_2-comp_sensor_kinase"/>
</dbReference>
<dbReference type="Proteomes" id="UP000680158">
    <property type="component" value="Unassembled WGS sequence"/>
</dbReference>
<dbReference type="Pfam" id="PF06580">
    <property type="entry name" value="His_kinase"/>
    <property type="match status" value="1"/>
</dbReference>
<evidence type="ECO:0000313" key="5">
    <source>
        <dbReference type="Proteomes" id="UP000680158"/>
    </source>
</evidence>
<dbReference type="Pfam" id="PF02518">
    <property type="entry name" value="HATPase_c"/>
    <property type="match status" value="1"/>
</dbReference>
<keyword evidence="4" id="KW-0808">Transferase</keyword>
<dbReference type="GO" id="GO:0016020">
    <property type="term" value="C:membrane"/>
    <property type="evidence" value="ECO:0007669"/>
    <property type="project" value="InterPro"/>
</dbReference>
<organism evidence="4 5">
    <name type="scientific">Undibacterium baiyunense</name>
    <dbReference type="NCBI Taxonomy" id="2828731"/>
    <lineage>
        <taxon>Bacteria</taxon>
        <taxon>Pseudomonadati</taxon>
        <taxon>Pseudomonadota</taxon>
        <taxon>Betaproteobacteria</taxon>
        <taxon>Burkholderiales</taxon>
        <taxon>Oxalobacteraceae</taxon>
        <taxon>Undibacterium</taxon>
    </lineage>
</organism>
<keyword evidence="2" id="KW-0472">Membrane</keyword>
<keyword evidence="1" id="KW-0175">Coiled coil</keyword>
<dbReference type="Gene3D" id="3.30.565.10">
    <property type="entry name" value="Histidine kinase-like ATPase, C-terminal domain"/>
    <property type="match status" value="1"/>
</dbReference>
<evidence type="ECO:0000256" key="2">
    <source>
        <dbReference type="SAM" id="Phobius"/>
    </source>
</evidence>
<comment type="caution">
    <text evidence="4">The sequence shown here is derived from an EMBL/GenBank/DDBJ whole genome shotgun (WGS) entry which is preliminary data.</text>
</comment>
<evidence type="ECO:0000256" key="1">
    <source>
        <dbReference type="SAM" id="Coils"/>
    </source>
</evidence>
<keyword evidence="4" id="KW-0418">Kinase</keyword>
<dbReference type="PANTHER" id="PTHR34220:SF9">
    <property type="entry name" value="SIGNAL TRANSDUCTION HISTIDINE KINASE INTERNAL REGION DOMAIN-CONTAINING PROTEIN"/>
    <property type="match status" value="1"/>
</dbReference>
<dbReference type="RefSeq" id="WP_212685018.1">
    <property type="nucleotide sequence ID" value="NZ_JAGSPM010000008.1"/>
</dbReference>
<dbReference type="InterPro" id="IPR036890">
    <property type="entry name" value="HATPase_C_sf"/>
</dbReference>
<proteinExistence type="predicted"/>
<feature type="transmembrane region" description="Helical" evidence="2">
    <location>
        <begin position="45"/>
        <end position="68"/>
    </location>
</feature>
<dbReference type="PANTHER" id="PTHR34220">
    <property type="entry name" value="SENSOR HISTIDINE KINASE YPDA"/>
    <property type="match status" value="1"/>
</dbReference>
<keyword evidence="2" id="KW-0812">Transmembrane</keyword>
<keyword evidence="2" id="KW-1133">Transmembrane helix</keyword>
<evidence type="ECO:0000313" key="4">
    <source>
        <dbReference type="EMBL" id="MBR7747632.1"/>
    </source>
</evidence>
<name>A0A941DIP8_9BURK</name>
<keyword evidence="5" id="KW-1185">Reference proteome</keyword>
<feature type="transmembrane region" description="Helical" evidence="2">
    <location>
        <begin position="80"/>
        <end position="101"/>
    </location>
</feature>
<dbReference type="InterPro" id="IPR010559">
    <property type="entry name" value="Sig_transdc_His_kin_internal"/>
</dbReference>
<feature type="coiled-coil region" evidence="1">
    <location>
        <begin position="204"/>
        <end position="238"/>
    </location>
</feature>
<dbReference type="PROSITE" id="PS50109">
    <property type="entry name" value="HIS_KIN"/>
    <property type="match status" value="1"/>
</dbReference>
<dbReference type="EMBL" id="JAGSPM010000008">
    <property type="protein sequence ID" value="MBR7747632.1"/>
    <property type="molecule type" value="Genomic_DNA"/>
</dbReference>
<accession>A0A941DIP8</accession>
<sequence length="446" mass="49800">MSNLEKHSITPDQPLPGKLIDKLGSWSVKAQYYPVFSQTWFRYRALSFTAPLGVLALIFLTISIVIANDNSSPQNVIKPYTMFVVLFFGVALNLLAGRWLATQVKKRQWQKKSEMLGIAGALLLGIALSFVIIKSSDNFIDKNIKKTSAETKEKINQLNQSNEVRVGLVITDEEEHKINIANYILWIFLLGWWGGALDFRAYLKQRQELENASVQEKLDQYKNERNQAQMRLSVLASQVEPHFLFNTLSGVRAAMLSDPARGVVIIDHLVDYLRSTIPQMRNDGNLMATTVENQFNSVKAYLGVIHTRIPRLSFSVECPPELLNCAVPPLMLISLVENAVKHGIEPKKGAVHISVKASKITTHVPNSDSVEHEQLCLSVEDNGVGFGHSVSGSGIGLNNIRERLKYLYAGDASLELSMREEGGIAARIRLPLSRYDEQTSELNDLA</sequence>
<dbReference type="InterPro" id="IPR003594">
    <property type="entry name" value="HATPase_dom"/>
</dbReference>
<dbReference type="AlphaFoldDB" id="A0A941DIP8"/>